<dbReference type="InterPro" id="IPR025558">
    <property type="entry name" value="DUF4283"/>
</dbReference>
<dbReference type="Proteomes" id="UP001064489">
    <property type="component" value="Chromosome 1"/>
</dbReference>
<keyword evidence="3" id="KW-1185">Reference proteome</keyword>
<reference evidence="2" key="2">
    <citation type="submission" date="2023-02" db="EMBL/GenBank/DDBJ databases">
        <authorList>
            <person name="Swenson N.G."/>
            <person name="Wegrzyn J.L."/>
            <person name="Mcevoy S.L."/>
        </authorList>
    </citation>
    <scope>NUCLEOTIDE SEQUENCE</scope>
    <source>
        <strain evidence="2">91603</strain>
        <tissue evidence="2">Leaf</tissue>
    </source>
</reference>
<accession>A0AAD5JDH7</accession>
<sequence length="124" mass="14404">MVGADDVKHCLMGKVLSGKKVNREAFIGVIEQLWSTIGRVEIEAIGDNIFMFYFRRSEDWDLIWLRGPWHFVLERPERIGDISNLQFDKIDMWVHIHNLPLMCMNRCFAKLLAEQTGGVIEIPS</sequence>
<proteinExistence type="predicted"/>
<name>A0AAD5JDH7_ACENE</name>
<comment type="caution">
    <text evidence="2">The sequence shown here is derived from an EMBL/GenBank/DDBJ whole genome shotgun (WGS) entry which is preliminary data.</text>
</comment>
<dbReference type="InterPro" id="IPR040256">
    <property type="entry name" value="At4g02000-like"/>
</dbReference>
<gene>
    <name evidence="2" type="ORF">LWI28_014283</name>
</gene>
<dbReference type="PANTHER" id="PTHR31286">
    <property type="entry name" value="GLYCINE-RICH CELL WALL STRUCTURAL PROTEIN 1.8-LIKE"/>
    <property type="match status" value="1"/>
</dbReference>
<protein>
    <recommendedName>
        <fullName evidence="1">DUF4283 domain-containing protein</fullName>
    </recommendedName>
</protein>
<organism evidence="2 3">
    <name type="scientific">Acer negundo</name>
    <name type="common">Box elder</name>
    <dbReference type="NCBI Taxonomy" id="4023"/>
    <lineage>
        <taxon>Eukaryota</taxon>
        <taxon>Viridiplantae</taxon>
        <taxon>Streptophyta</taxon>
        <taxon>Embryophyta</taxon>
        <taxon>Tracheophyta</taxon>
        <taxon>Spermatophyta</taxon>
        <taxon>Magnoliopsida</taxon>
        <taxon>eudicotyledons</taxon>
        <taxon>Gunneridae</taxon>
        <taxon>Pentapetalae</taxon>
        <taxon>rosids</taxon>
        <taxon>malvids</taxon>
        <taxon>Sapindales</taxon>
        <taxon>Sapindaceae</taxon>
        <taxon>Hippocastanoideae</taxon>
        <taxon>Acereae</taxon>
        <taxon>Acer</taxon>
    </lineage>
</organism>
<evidence type="ECO:0000259" key="1">
    <source>
        <dbReference type="Pfam" id="PF14111"/>
    </source>
</evidence>
<dbReference type="Pfam" id="PF14111">
    <property type="entry name" value="DUF4283"/>
    <property type="match status" value="1"/>
</dbReference>
<evidence type="ECO:0000313" key="2">
    <source>
        <dbReference type="EMBL" id="KAI9195375.1"/>
    </source>
</evidence>
<evidence type="ECO:0000313" key="3">
    <source>
        <dbReference type="Proteomes" id="UP001064489"/>
    </source>
</evidence>
<feature type="domain" description="DUF4283" evidence="1">
    <location>
        <begin position="4"/>
        <end position="71"/>
    </location>
</feature>
<dbReference type="EMBL" id="JAJSOW010000003">
    <property type="protein sequence ID" value="KAI9195375.1"/>
    <property type="molecule type" value="Genomic_DNA"/>
</dbReference>
<dbReference type="AlphaFoldDB" id="A0AAD5JDH7"/>
<reference evidence="2" key="1">
    <citation type="journal article" date="2022" name="Plant J.">
        <title>Strategies of tolerance reflected in two North American maple genomes.</title>
        <authorList>
            <person name="McEvoy S.L."/>
            <person name="Sezen U.U."/>
            <person name="Trouern-Trend A."/>
            <person name="McMahon S.M."/>
            <person name="Schaberg P.G."/>
            <person name="Yang J."/>
            <person name="Wegrzyn J.L."/>
            <person name="Swenson N.G."/>
        </authorList>
    </citation>
    <scope>NUCLEOTIDE SEQUENCE</scope>
    <source>
        <strain evidence="2">91603</strain>
    </source>
</reference>
<dbReference type="PANTHER" id="PTHR31286:SF167">
    <property type="entry name" value="OS09G0268800 PROTEIN"/>
    <property type="match status" value="1"/>
</dbReference>